<dbReference type="PROSITE" id="PS50893">
    <property type="entry name" value="ABC_TRANSPORTER_2"/>
    <property type="match status" value="1"/>
</dbReference>
<accession>A0A543A4V2</accession>
<dbReference type="InterPro" id="IPR017871">
    <property type="entry name" value="ABC_transporter-like_CS"/>
</dbReference>
<dbReference type="OrthoDB" id="5296765at2"/>
<keyword evidence="2 4" id="KW-0067">ATP-binding</keyword>
<name>A0A543A4V2_9ACTN</name>
<dbReference type="EMBL" id="VFOV01000001">
    <property type="protein sequence ID" value="TQL67629.1"/>
    <property type="molecule type" value="Genomic_DNA"/>
</dbReference>
<feature type="domain" description="ABC transporter" evidence="3">
    <location>
        <begin position="8"/>
        <end position="245"/>
    </location>
</feature>
<organism evidence="4 5">
    <name type="scientific">Nocardioides albertanoniae</name>
    <dbReference type="NCBI Taxonomy" id="1175486"/>
    <lineage>
        <taxon>Bacteria</taxon>
        <taxon>Bacillati</taxon>
        <taxon>Actinomycetota</taxon>
        <taxon>Actinomycetes</taxon>
        <taxon>Propionibacteriales</taxon>
        <taxon>Nocardioidaceae</taxon>
        <taxon>Nocardioides</taxon>
    </lineage>
</organism>
<dbReference type="PROSITE" id="PS00211">
    <property type="entry name" value="ABC_TRANSPORTER_1"/>
    <property type="match status" value="1"/>
</dbReference>
<dbReference type="Proteomes" id="UP000320209">
    <property type="component" value="Unassembled WGS sequence"/>
</dbReference>
<comment type="caution">
    <text evidence="4">The sequence shown here is derived from an EMBL/GenBank/DDBJ whole genome shotgun (WGS) entry which is preliminary data.</text>
</comment>
<dbReference type="InterPro" id="IPR027417">
    <property type="entry name" value="P-loop_NTPase"/>
</dbReference>
<evidence type="ECO:0000259" key="3">
    <source>
        <dbReference type="PROSITE" id="PS50893"/>
    </source>
</evidence>
<dbReference type="InterPro" id="IPR003593">
    <property type="entry name" value="AAA+_ATPase"/>
</dbReference>
<dbReference type="Pfam" id="PF00005">
    <property type="entry name" value="ABC_tran"/>
    <property type="match status" value="1"/>
</dbReference>
<dbReference type="SMART" id="SM00382">
    <property type="entry name" value="AAA"/>
    <property type="match status" value="1"/>
</dbReference>
<dbReference type="RefSeq" id="WP_141779706.1">
    <property type="nucleotide sequence ID" value="NZ_VFOV01000001.1"/>
</dbReference>
<gene>
    <name evidence="4" type="ORF">FB381_1511</name>
</gene>
<dbReference type="SUPFAM" id="SSF52540">
    <property type="entry name" value="P-loop containing nucleoside triphosphate hydrolases"/>
    <property type="match status" value="1"/>
</dbReference>
<dbReference type="InterPro" id="IPR003439">
    <property type="entry name" value="ABC_transporter-like_ATP-bd"/>
</dbReference>
<dbReference type="AlphaFoldDB" id="A0A543A4V2"/>
<dbReference type="CDD" id="cd03214">
    <property type="entry name" value="ABC_Iron-Siderophores_B12_Hemin"/>
    <property type="match status" value="1"/>
</dbReference>
<dbReference type="GO" id="GO:0016887">
    <property type="term" value="F:ATP hydrolysis activity"/>
    <property type="evidence" value="ECO:0007669"/>
    <property type="project" value="InterPro"/>
</dbReference>
<evidence type="ECO:0000313" key="5">
    <source>
        <dbReference type="Proteomes" id="UP000320209"/>
    </source>
</evidence>
<evidence type="ECO:0000256" key="1">
    <source>
        <dbReference type="ARBA" id="ARBA00022741"/>
    </source>
</evidence>
<evidence type="ECO:0000313" key="4">
    <source>
        <dbReference type="EMBL" id="TQL67629.1"/>
    </source>
</evidence>
<keyword evidence="5" id="KW-1185">Reference proteome</keyword>
<dbReference type="PANTHER" id="PTHR42794">
    <property type="entry name" value="HEMIN IMPORT ATP-BINDING PROTEIN HMUV"/>
    <property type="match status" value="1"/>
</dbReference>
<reference evidence="4 5" key="1">
    <citation type="submission" date="2019-06" db="EMBL/GenBank/DDBJ databases">
        <title>Sequencing the genomes of 1000 actinobacteria strains.</title>
        <authorList>
            <person name="Klenk H.-P."/>
        </authorList>
    </citation>
    <scope>NUCLEOTIDE SEQUENCE [LARGE SCALE GENOMIC DNA]</scope>
    <source>
        <strain evidence="4 5">DSM 25218</strain>
    </source>
</reference>
<dbReference type="PANTHER" id="PTHR42794:SF2">
    <property type="entry name" value="ABC TRANSPORTER ATP-BINDING PROTEIN"/>
    <property type="match status" value="1"/>
</dbReference>
<protein>
    <submittedName>
        <fullName evidence="4">Iron complex transport system ATP-binding protein</fullName>
    </submittedName>
</protein>
<sequence length="279" mass="29942">MSASGQVLRLRGVGARLGEREVLRDVDLDVPAGARLGIVGVNGVGKSTLLRILAGVRRPSTGHAELADEAGDLQPAVRIPARARARLLAYVPQEEVASAELLVGEMVALGRVPRTRPWARGGRREREIVRAALEVVGLGDRIDDPCDRLSGGERRRAVLARGLAQESPTMLLDEPTNHLDVAWQLHLLQTVSDRATTVVATIHDLDLALRSFDRLAVLGRPPGVHPETGPATVVAQGPPEEVLDAVLVEDHFGVGSVQVPHPHLPQSHLLIHPRKDTSA</sequence>
<evidence type="ECO:0000256" key="2">
    <source>
        <dbReference type="ARBA" id="ARBA00022840"/>
    </source>
</evidence>
<proteinExistence type="predicted"/>
<keyword evidence="1" id="KW-0547">Nucleotide-binding</keyword>
<dbReference type="GO" id="GO:0005524">
    <property type="term" value="F:ATP binding"/>
    <property type="evidence" value="ECO:0007669"/>
    <property type="project" value="UniProtKB-KW"/>
</dbReference>
<dbReference type="Gene3D" id="3.40.50.300">
    <property type="entry name" value="P-loop containing nucleotide triphosphate hydrolases"/>
    <property type="match status" value="1"/>
</dbReference>